<organism evidence="3 4">
    <name type="scientific">Wallemia hederae</name>
    <dbReference type="NCBI Taxonomy" id="1540922"/>
    <lineage>
        <taxon>Eukaryota</taxon>
        <taxon>Fungi</taxon>
        <taxon>Dikarya</taxon>
        <taxon>Basidiomycota</taxon>
        <taxon>Wallemiomycotina</taxon>
        <taxon>Wallemiomycetes</taxon>
        <taxon>Wallemiales</taxon>
        <taxon>Wallemiaceae</taxon>
        <taxon>Wallemia</taxon>
    </lineage>
</organism>
<feature type="signal peptide" evidence="2">
    <location>
        <begin position="1"/>
        <end position="19"/>
    </location>
</feature>
<feature type="compositionally biased region" description="Acidic residues" evidence="1">
    <location>
        <begin position="139"/>
        <end position="160"/>
    </location>
</feature>
<name>A0A4V4LT48_9BASI</name>
<dbReference type="Proteomes" id="UP000310189">
    <property type="component" value="Unassembled WGS sequence"/>
</dbReference>
<dbReference type="EMBL" id="SPNW01000042">
    <property type="protein sequence ID" value="TIA88143.1"/>
    <property type="molecule type" value="Genomic_DNA"/>
</dbReference>
<protein>
    <submittedName>
        <fullName evidence="3">Uncharacterized protein</fullName>
    </submittedName>
</protein>
<evidence type="ECO:0000256" key="1">
    <source>
        <dbReference type="SAM" id="MobiDB-lite"/>
    </source>
</evidence>
<dbReference type="AlphaFoldDB" id="A0A4V4LT48"/>
<dbReference type="OrthoDB" id="4670611at2759"/>
<evidence type="ECO:0000256" key="2">
    <source>
        <dbReference type="SAM" id="SignalP"/>
    </source>
</evidence>
<comment type="caution">
    <text evidence="3">The sequence shown here is derived from an EMBL/GenBank/DDBJ whole genome shotgun (WGS) entry which is preliminary data.</text>
</comment>
<keyword evidence="2" id="KW-0732">Signal</keyword>
<reference evidence="3 4" key="1">
    <citation type="submission" date="2019-03" db="EMBL/GenBank/DDBJ databases">
        <title>Sequencing 23 genomes of Wallemia ichthyophaga.</title>
        <authorList>
            <person name="Gostincar C."/>
        </authorList>
    </citation>
    <scope>NUCLEOTIDE SEQUENCE [LARGE SCALE GENOMIC DNA]</scope>
    <source>
        <strain evidence="3 4">EXF-5753</strain>
    </source>
</reference>
<gene>
    <name evidence="3" type="ORF">E3P99_02791</name>
</gene>
<evidence type="ECO:0000313" key="3">
    <source>
        <dbReference type="EMBL" id="TIA88143.1"/>
    </source>
</evidence>
<evidence type="ECO:0000313" key="4">
    <source>
        <dbReference type="Proteomes" id="UP000310189"/>
    </source>
</evidence>
<feature type="compositionally biased region" description="Basic and acidic residues" evidence="1">
    <location>
        <begin position="179"/>
        <end position="191"/>
    </location>
</feature>
<proteinExistence type="predicted"/>
<accession>A0A4V4LT48</accession>
<feature type="region of interest" description="Disordered" evidence="1">
    <location>
        <begin position="124"/>
        <end position="191"/>
    </location>
</feature>
<keyword evidence="4" id="KW-1185">Reference proteome</keyword>
<feature type="chain" id="PRO_5020788696" evidence="2">
    <location>
        <begin position="20"/>
        <end position="298"/>
    </location>
</feature>
<sequence length="298" mass="32300">MMNKILLLSAALTGAVVNATTYATFYSDADCTKDASVDFSVNNPGCFSVGGNQYVKYHGTNVQCWSLIKSPDASCPCQFDCIEGLNTEGTKGPDCAGIMIPDGKCLYVGQAESLRFIGGKCPASNCPDRSSRSIPTLEDYQEDEYEESVEATEEPAEEPEPETKRSEIPEPAAEESAEEIAKRDPGVSHAYDARDFGKPGIGYFRMCKDKYCTLDCSINFRTTNPGCFAGDGYQSMQLAGGIGNTSTLKLVSTPHDSCSCQDDCWSVVGPECMELPESMKNKGSYRMIQQDSCDSNNC</sequence>